<reference evidence="2" key="1">
    <citation type="submission" date="2024-01" db="EMBL/GenBank/DDBJ databases">
        <authorList>
            <person name="Webb A."/>
        </authorList>
    </citation>
    <scope>NUCLEOTIDE SEQUENCE</scope>
    <source>
        <strain evidence="2">Pm1</strain>
    </source>
</reference>
<dbReference type="EMBL" id="CAKLBY020000190">
    <property type="protein sequence ID" value="CAK7932648.1"/>
    <property type="molecule type" value="Genomic_DNA"/>
</dbReference>
<dbReference type="Proteomes" id="UP001162060">
    <property type="component" value="Unassembled WGS sequence"/>
</dbReference>
<protein>
    <recommendedName>
        <fullName evidence="4">Transposase</fullName>
    </recommendedName>
</protein>
<feature type="region of interest" description="Disordered" evidence="1">
    <location>
        <begin position="25"/>
        <end position="44"/>
    </location>
</feature>
<name>A0AAV1UG37_9STRA</name>
<organism evidence="2 3">
    <name type="scientific">Peronospora matthiolae</name>
    <dbReference type="NCBI Taxonomy" id="2874970"/>
    <lineage>
        <taxon>Eukaryota</taxon>
        <taxon>Sar</taxon>
        <taxon>Stramenopiles</taxon>
        <taxon>Oomycota</taxon>
        <taxon>Peronosporomycetes</taxon>
        <taxon>Peronosporales</taxon>
        <taxon>Peronosporaceae</taxon>
        <taxon>Peronospora</taxon>
    </lineage>
</organism>
<dbReference type="AlphaFoldDB" id="A0AAV1UG37"/>
<gene>
    <name evidence="2" type="ORF">PM001_LOCUS17798</name>
</gene>
<accession>A0AAV1UG37</accession>
<sequence length="44" mass="5219">MQEIVQRLNEAHIVAEMRRHCRSRDHDFDDEQVSGVPKVFRPDA</sequence>
<comment type="caution">
    <text evidence="2">The sequence shown here is derived from an EMBL/GenBank/DDBJ whole genome shotgun (WGS) entry which is preliminary data.</text>
</comment>
<proteinExistence type="predicted"/>
<evidence type="ECO:0000313" key="3">
    <source>
        <dbReference type="Proteomes" id="UP001162060"/>
    </source>
</evidence>
<evidence type="ECO:0008006" key="4">
    <source>
        <dbReference type="Google" id="ProtNLM"/>
    </source>
</evidence>
<evidence type="ECO:0000256" key="1">
    <source>
        <dbReference type="SAM" id="MobiDB-lite"/>
    </source>
</evidence>
<evidence type="ECO:0000313" key="2">
    <source>
        <dbReference type="EMBL" id="CAK7932648.1"/>
    </source>
</evidence>